<evidence type="ECO:0000313" key="1">
    <source>
        <dbReference type="EMBL" id="WVZ05008.1"/>
    </source>
</evidence>
<dbReference type="EMBL" id="CP144695">
    <property type="protein sequence ID" value="WVZ05008.1"/>
    <property type="molecule type" value="Genomic_DNA"/>
</dbReference>
<dbReference type="Proteomes" id="UP001374535">
    <property type="component" value="Chromosome 6"/>
</dbReference>
<organism evidence="1 2">
    <name type="scientific">Vigna mungo</name>
    <name type="common">Black gram</name>
    <name type="synonym">Phaseolus mungo</name>
    <dbReference type="NCBI Taxonomy" id="3915"/>
    <lineage>
        <taxon>Eukaryota</taxon>
        <taxon>Viridiplantae</taxon>
        <taxon>Streptophyta</taxon>
        <taxon>Embryophyta</taxon>
        <taxon>Tracheophyta</taxon>
        <taxon>Spermatophyta</taxon>
        <taxon>Magnoliopsida</taxon>
        <taxon>eudicotyledons</taxon>
        <taxon>Gunneridae</taxon>
        <taxon>Pentapetalae</taxon>
        <taxon>rosids</taxon>
        <taxon>fabids</taxon>
        <taxon>Fabales</taxon>
        <taxon>Fabaceae</taxon>
        <taxon>Papilionoideae</taxon>
        <taxon>50 kb inversion clade</taxon>
        <taxon>NPAAA clade</taxon>
        <taxon>indigoferoid/millettioid clade</taxon>
        <taxon>Phaseoleae</taxon>
        <taxon>Vigna</taxon>
    </lineage>
</organism>
<proteinExistence type="predicted"/>
<protein>
    <submittedName>
        <fullName evidence="1">Uncharacterized protein</fullName>
    </submittedName>
</protein>
<accession>A0AAQ3NAG5</accession>
<name>A0AAQ3NAG5_VIGMU</name>
<gene>
    <name evidence="1" type="ORF">V8G54_018354</name>
</gene>
<dbReference type="AlphaFoldDB" id="A0AAQ3NAG5"/>
<evidence type="ECO:0000313" key="2">
    <source>
        <dbReference type="Proteomes" id="UP001374535"/>
    </source>
</evidence>
<sequence>MLNGMRVCENPPSPHDEPTAARAILPLPLPRQREIRLCMDAEDLHYRVHRWHHLHRALPLRYQQRLRHCRTIPVRISQPRAAALRRCYLDLFGAAPAAPLRIRVVGFNGFRSGCGGWKRNGVVYGGGAVILGRGFFFSCEVGLSATFSRFAHVFP</sequence>
<keyword evidence="2" id="KW-1185">Reference proteome</keyword>
<reference evidence="1 2" key="1">
    <citation type="journal article" date="2023" name="Life. Sci Alliance">
        <title>Evolutionary insights into 3D genome organization and epigenetic landscape of Vigna mungo.</title>
        <authorList>
            <person name="Junaid A."/>
            <person name="Singh B."/>
            <person name="Bhatia S."/>
        </authorList>
    </citation>
    <scope>NUCLEOTIDE SEQUENCE [LARGE SCALE GENOMIC DNA]</scope>
    <source>
        <strain evidence="1">Urdbean</strain>
    </source>
</reference>